<dbReference type="Proteomes" id="UP000593565">
    <property type="component" value="Unassembled WGS sequence"/>
</dbReference>
<dbReference type="EMBL" id="JAAGNN010000001">
    <property type="protein sequence ID" value="KAF4093443.1"/>
    <property type="molecule type" value="Genomic_DNA"/>
</dbReference>
<sequence>WLDRTRSPLLRKSSPECRVTASEKHTHARARAQKGRRKIRRPHAITSVAEDGKLSASFSPSSFLKTNFGCIGVREEESRLRFPSLTFSLHVNRLGTETLLSRSRADLTRINRRTLYLSVCVSE</sequence>
<accession>A0A7J6BE97</accession>
<evidence type="ECO:0000313" key="2">
    <source>
        <dbReference type="EMBL" id="KAF4093443.1"/>
    </source>
</evidence>
<name>A0A7J6BE97_AMEME</name>
<feature type="non-terminal residue" evidence="2">
    <location>
        <position position="1"/>
    </location>
</feature>
<protein>
    <submittedName>
        <fullName evidence="2">Uncharacterized protein</fullName>
    </submittedName>
</protein>
<dbReference type="AlphaFoldDB" id="A0A7J6BE97"/>
<evidence type="ECO:0000313" key="3">
    <source>
        <dbReference type="Proteomes" id="UP000593565"/>
    </source>
</evidence>
<feature type="region of interest" description="Disordered" evidence="1">
    <location>
        <begin position="1"/>
        <end position="43"/>
    </location>
</feature>
<feature type="compositionally biased region" description="Basic residues" evidence="1">
    <location>
        <begin position="26"/>
        <end position="43"/>
    </location>
</feature>
<proteinExistence type="predicted"/>
<reference evidence="2 3" key="1">
    <citation type="submission" date="2020-02" db="EMBL/GenBank/DDBJ databases">
        <title>A chromosome-scale genome assembly of the black bullhead catfish (Ameiurus melas).</title>
        <authorList>
            <person name="Wen M."/>
            <person name="Zham M."/>
            <person name="Cabau C."/>
            <person name="Klopp C."/>
            <person name="Donnadieu C."/>
            <person name="Roques C."/>
            <person name="Bouchez O."/>
            <person name="Lampietro C."/>
            <person name="Jouanno E."/>
            <person name="Herpin A."/>
            <person name="Louis A."/>
            <person name="Berthelot C."/>
            <person name="Parey E."/>
            <person name="Roest-Crollius H."/>
            <person name="Braasch I."/>
            <person name="Postlethwait J."/>
            <person name="Robinson-Rechavi M."/>
            <person name="Echchiki A."/>
            <person name="Begum T."/>
            <person name="Montfort J."/>
            <person name="Schartl M."/>
            <person name="Bobe J."/>
            <person name="Guiguen Y."/>
        </authorList>
    </citation>
    <scope>NUCLEOTIDE SEQUENCE [LARGE SCALE GENOMIC DNA]</scope>
    <source>
        <strain evidence="2">M_S1</strain>
        <tissue evidence="2">Blood</tissue>
    </source>
</reference>
<keyword evidence="3" id="KW-1185">Reference proteome</keyword>
<comment type="caution">
    <text evidence="2">The sequence shown here is derived from an EMBL/GenBank/DDBJ whole genome shotgun (WGS) entry which is preliminary data.</text>
</comment>
<evidence type="ECO:0000256" key="1">
    <source>
        <dbReference type="SAM" id="MobiDB-lite"/>
    </source>
</evidence>
<organism evidence="2 3">
    <name type="scientific">Ameiurus melas</name>
    <name type="common">Black bullhead</name>
    <name type="synonym">Silurus melas</name>
    <dbReference type="NCBI Taxonomy" id="219545"/>
    <lineage>
        <taxon>Eukaryota</taxon>
        <taxon>Metazoa</taxon>
        <taxon>Chordata</taxon>
        <taxon>Craniata</taxon>
        <taxon>Vertebrata</taxon>
        <taxon>Euteleostomi</taxon>
        <taxon>Actinopterygii</taxon>
        <taxon>Neopterygii</taxon>
        <taxon>Teleostei</taxon>
        <taxon>Ostariophysi</taxon>
        <taxon>Siluriformes</taxon>
        <taxon>Ictaluridae</taxon>
        <taxon>Ameiurus</taxon>
    </lineage>
</organism>
<gene>
    <name evidence="2" type="ORF">AMELA_G00002100</name>
</gene>